<dbReference type="Proteomes" id="UP000194266">
    <property type="component" value="Unassembled WGS sequence"/>
</dbReference>
<organism evidence="1 2">
    <name type="scientific">Streptomyces pharetrae CZA14</name>
    <dbReference type="NCBI Taxonomy" id="1144883"/>
    <lineage>
        <taxon>Bacteria</taxon>
        <taxon>Bacillati</taxon>
        <taxon>Actinomycetota</taxon>
        <taxon>Actinomycetes</taxon>
        <taxon>Kitasatosporales</taxon>
        <taxon>Streptomycetaceae</taxon>
        <taxon>Streptomyces</taxon>
    </lineage>
</organism>
<proteinExistence type="predicted"/>
<comment type="caution">
    <text evidence="1">The sequence shown here is derived from an EMBL/GenBank/DDBJ whole genome shotgun (WGS) entry which is preliminary data.</text>
</comment>
<keyword evidence="2" id="KW-1185">Reference proteome</keyword>
<sequence>MRHAYGGAEVLVRLARDAVPGVGRAAARAGVAFLDEPGRVLGPPRERITVERDDRVPIALAESLGDAARRPPGHAAEALDLLIRQSASPYGPGLRLATL</sequence>
<gene>
    <name evidence="1" type="ORF">OQI_35080</name>
</gene>
<evidence type="ECO:0000313" key="1">
    <source>
        <dbReference type="EMBL" id="OSZ56052.1"/>
    </source>
</evidence>
<feature type="non-terminal residue" evidence="1">
    <location>
        <position position="99"/>
    </location>
</feature>
<accession>A0ABX3Y9D8</accession>
<name>A0ABX3Y9D8_9ACTN</name>
<protein>
    <submittedName>
        <fullName evidence="1">Uncharacterized protein</fullName>
    </submittedName>
</protein>
<evidence type="ECO:0000313" key="2">
    <source>
        <dbReference type="Proteomes" id="UP000194266"/>
    </source>
</evidence>
<dbReference type="EMBL" id="MRYD01000357">
    <property type="protein sequence ID" value="OSZ56052.1"/>
    <property type="molecule type" value="Genomic_DNA"/>
</dbReference>
<reference evidence="1 2" key="1">
    <citation type="submission" date="2016-12" db="EMBL/GenBank/DDBJ databases">
        <title>Genome Mining:The Detection of Biosynthetic Gene Clusters to Aid in the Expression of Curamycin A produced by Streptomyces sp. strain CZA14.</title>
        <authorList>
            <person name="Durrell K.A."/>
            <person name="Kirby B.M."/>
            <person name="Khan W."/>
            <person name="Mthethwa T."/>
            <person name="Le Roes-Hill M."/>
        </authorList>
    </citation>
    <scope>NUCLEOTIDE SEQUENCE [LARGE SCALE GENOMIC DNA]</scope>
    <source>
        <strain evidence="1 2">CZA14</strain>
    </source>
</reference>